<dbReference type="Proteomes" id="UP001266305">
    <property type="component" value="Unassembled WGS sequence"/>
</dbReference>
<proteinExistence type="predicted"/>
<evidence type="ECO:0000313" key="3">
    <source>
        <dbReference type="Proteomes" id="UP001266305"/>
    </source>
</evidence>
<accession>A0ABQ9TKN2</accession>
<evidence type="ECO:0000256" key="1">
    <source>
        <dbReference type="SAM" id="MobiDB-lite"/>
    </source>
</evidence>
<dbReference type="EMBL" id="JASSZA010000021">
    <property type="protein sequence ID" value="KAK2085286.1"/>
    <property type="molecule type" value="Genomic_DNA"/>
</dbReference>
<protein>
    <submittedName>
        <fullName evidence="2">Uncharacterized protein</fullName>
    </submittedName>
</protein>
<reference evidence="2 3" key="1">
    <citation type="submission" date="2023-05" db="EMBL/GenBank/DDBJ databases">
        <title>B98-5 Cell Line De Novo Hybrid Assembly: An Optical Mapping Approach.</title>
        <authorList>
            <person name="Kananen K."/>
            <person name="Auerbach J.A."/>
            <person name="Kautto E."/>
            <person name="Blachly J.S."/>
        </authorList>
    </citation>
    <scope>NUCLEOTIDE SEQUENCE [LARGE SCALE GENOMIC DNA]</scope>
    <source>
        <strain evidence="2">B95-8</strain>
        <tissue evidence="2">Cell line</tissue>
    </source>
</reference>
<comment type="caution">
    <text evidence="2">The sequence shown here is derived from an EMBL/GenBank/DDBJ whole genome shotgun (WGS) entry which is preliminary data.</text>
</comment>
<organism evidence="2 3">
    <name type="scientific">Saguinus oedipus</name>
    <name type="common">Cotton-top tamarin</name>
    <name type="synonym">Oedipomidas oedipus</name>
    <dbReference type="NCBI Taxonomy" id="9490"/>
    <lineage>
        <taxon>Eukaryota</taxon>
        <taxon>Metazoa</taxon>
        <taxon>Chordata</taxon>
        <taxon>Craniata</taxon>
        <taxon>Vertebrata</taxon>
        <taxon>Euteleostomi</taxon>
        <taxon>Mammalia</taxon>
        <taxon>Eutheria</taxon>
        <taxon>Euarchontoglires</taxon>
        <taxon>Primates</taxon>
        <taxon>Haplorrhini</taxon>
        <taxon>Platyrrhini</taxon>
        <taxon>Cebidae</taxon>
        <taxon>Callitrichinae</taxon>
        <taxon>Saguinus</taxon>
    </lineage>
</organism>
<evidence type="ECO:0000313" key="2">
    <source>
        <dbReference type="EMBL" id="KAK2085286.1"/>
    </source>
</evidence>
<feature type="compositionally biased region" description="Basic residues" evidence="1">
    <location>
        <begin position="13"/>
        <end position="23"/>
    </location>
</feature>
<gene>
    <name evidence="2" type="ORF">P7K49_036586</name>
</gene>
<feature type="region of interest" description="Disordered" evidence="1">
    <location>
        <begin position="1"/>
        <end position="57"/>
    </location>
</feature>
<sequence length="175" mass="19286">MDDSFLTEDKSTQKHKLPQKRRTLVSDSVVLEPQMSAPRPYPPPFQQPKNTTHLKPSYQSSFFPVREFDSQRPGPAGSGEEDVHWLPAPHLKSLPRLHQAERDSPLPTDIPPLQLNILQWTSSLIPSANMPGTVLAAGMVTPDLPRSFKAVTASFCLHGPSISGYLNGCQLLTAP</sequence>
<keyword evidence="3" id="KW-1185">Reference proteome</keyword>
<name>A0ABQ9TKN2_SAGOE</name>